<dbReference type="Proteomes" id="UP000271974">
    <property type="component" value="Unassembled WGS sequence"/>
</dbReference>
<dbReference type="InterPro" id="IPR016186">
    <property type="entry name" value="C-type_lectin-like/link_sf"/>
</dbReference>
<dbReference type="SMART" id="SM00034">
    <property type="entry name" value="CLECT"/>
    <property type="match status" value="1"/>
</dbReference>
<evidence type="ECO:0000313" key="2">
    <source>
        <dbReference type="EMBL" id="RUS92067.1"/>
    </source>
</evidence>
<keyword evidence="3" id="KW-1185">Reference proteome</keyword>
<accession>A0A3S1BUS8</accession>
<feature type="non-terminal residue" evidence="2">
    <location>
        <position position="334"/>
    </location>
</feature>
<evidence type="ECO:0000313" key="3">
    <source>
        <dbReference type="Proteomes" id="UP000271974"/>
    </source>
</evidence>
<organism evidence="2 3">
    <name type="scientific">Elysia chlorotica</name>
    <name type="common">Eastern emerald elysia</name>
    <name type="synonym">Sea slug</name>
    <dbReference type="NCBI Taxonomy" id="188477"/>
    <lineage>
        <taxon>Eukaryota</taxon>
        <taxon>Metazoa</taxon>
        <taxon>Spiralia</taxon>
        <taxon>Lophotrochozoa</taxon>
        <taxon>Mollusca</taxon>
        <taxon>Gastropoda</taxon>
        <taxon>Heterobranchia</taxon>
        <taxon>Euthyneura</taxon>
        <taxon>Panpulmonata</taxon>
        <taxon>Sacoglossa</taxon>
        <taxon>Placobranchoidea</taxon>
        <taxon>Plakobranchidae</taxon>
        <taxon>Elysia</taxon>
    </lineage>
</organism>
<gene>
    <name evidence="2" type="ORF">EGW08_000091</name>
</gene>
<dbReference type="Pfam" id="PF00059">
    <property type="entry name" value="Lectin_C"/>
    <property type="match status" value="1"/>
</dbReference>
<dbReference type="PROSITE" id="PS50041">
    <property type="entry name" value="C_TYPE_LECTIN_2"/>
    <property type="match status" value="1"/>
</dbReference>
<reference evidence="2 3" key="1">
    <citation type="submission" date="2019-01" db="EMBL/GenBank/DDBJ databases">
        <title>A draft genome assembly of the solar-powered sea slug Elysia chlorotica.</title>
        <authorList>
            <person name="Cai H."/>
            <person name="Li Q."/>
            <person name="Fang X."/>
            <person name="Li J."/>
            <person name="Curtis N.E."/>
            <person name="Altenburger A."/>
            <person name="Shibata T."/>
            <person name="Feng M."/>
            <person name="Maeda T."/>
            <person name="Schwartz J.A."/>
            <person name="Shigenobu S."/>
            <person name="Lundholm N."/>
            <person name="Nishiyama T."/>
            <person name="Yang H."/>
            <person name="Hasebe M."/>
            <person name="Li S."/>
            <person name="Pierce S.K."/>
            <person name="Wang J."/>
        </authorList>
    </citation>
    <scope>NUCLEOTIDE SEQUENCE [LARGE SCALE GENOMIC DNA]</scope>
    <source>
        <strain evidence="2">EC2010</strain>
        <tissue evidence="2">Whole organism of an adult</tissue>
    </source>
</reference>
<dbReference type="InterPro" id="IPR001304">
    <property type="entry name" value="C-type_lectin-like"/>
</dbReference>
<evidence type="ECO:0000259" key="1">
    <source>
        <dbReference type="PROSITE" id="PS50041"/>
    </source>
</evidence>
<dbReference type="Gene3D" id="3.10.100.10">
    <property type="entry name" value="Mannose-Binding Protein A, subunit A"/>
    <property type="match status" value="1"/>
</dbReference>
<protein>
    <recommendedName>
        <fullName evidence="1">C-type lectin domain-containing protein</fullName>
    </recommendedName>
</protein>
<dbReference type="EMBL" id="RQTK01000002">
    <property type="protein sequence ID" value="RUS92067.1"/>
    <property type="molecule type" value="Genomic_DNA"/>
</dbReference>
<comment type="caution">
    <text evidence="2">The sequence shown here is derived from an EMBL/GenBank/DDBJ whole genome shotgun (WGS) entry which is preliminary data.</text>
</comment>
<dbReference type="CDD" id="cd00037">
    <property type="entry name" value="CLECT"/>
    <property type="match status" value="1"/>
</dbReference>
<feature type="domain" description="C-type lectin" evidence="1">
    <location>
        <begin position="80"/>
        <end position="212"/>
    </location>
</feature>
<sequence length="334" mass="38576">MNGNLVKRLFFPSVYLVAITYHQFYFLCPTVSATDSSRIGLRDSIRIPKSLKNSHTSCTETDFLAEGPCTTKGFREIPVAGGTCLFFELQVLQSWSKARDLCRDVYDSELVRIDSFWMEQVIDEQLVNQSTEVYIGLYQDEDSTFRWLDTKQPAKWLNWAPRALWPRYSIDTTPGPSNTSPAPPVTQCVYKQRGDWKWQLGQCNQPRGFVCQKFSTWNAGDPEIEITSYPYAFREIYMFREHRLTCTALGSAGGSNVRFYVNSSQYSHVVEDGDSGYTFLEKTFFRENKRCLVRISGSWKFTPEPLIARGLLSCCWLREDGYLKCSPHQRLQIY</sequence>
<dbReference type="AlphaFoldDB" id="A0A3S1BUS8"/>
<proteinExistence type="predicted"/>
<name>A0A3S1BUS8_ELYCH</name>
<dbReference type="SUPFAM" id="SSF56436">
    <property type="entry name" value="C-type lectin-like"/>
    <property type="match status" value="1"/>
</dbReference>
<dbReference type="InterPro" id="IPR016187">
    <property type="entry name" value="CTDL_fold"/>
</dbReference>